<name>A0A327NGZ0_9BACT</name>
<dbReference type="PANTHER" id="PTHR23028">
    <property type="entry name" value="ACETYLTRANSFERASE"/>
    <property type="match status" value="1"/>
</dbReference>
<feature type="transmembrane region" description="Helical" evidence="1">
    <location>
        <begin position="78"/>
        <end position="98"/>
    </location>
</feature>
<evidence type="ECO:0000259" key="2">
    <source>
        <dbReference type="Pfam" id="PF01757"/>
    </source>
</evidence>
<dbReference type="InterPro" id="IPR002656">
    <property type="entry name" value="Acyl_transf_3_dom"/>
</dbReference>
<sequence length="359" mass="41337">MRFRAVDTFRGMAAIMVILFHLQHLTVLSGIAFIAKSDIFVDFFFVLSGFVITYSNYDKITNLQSIKPFAIKRFKRLYPLHLFTLLLVLMFELFRYGVDHYIVKLSNPVFAEDKSFLSFLANLTLTQSLNLFDRITWNGPSWSISVEFYTYLIWAFCLVLFRKNLLIICGLCFSLIAWFIIRHNGNIIYNYDYGIVRCLYSFLVGMLTYRLSRQLSPTGNFLAISVSEVLLLGLTMYSVSVFTHSESWLMPFLFALVILVFSREKGAISKILAADRFEFLGKLSYSYYLNHMIVLNVMDLLLFKIIKLPASMLGESLYILVCLGCVHLLSVFTYRHIELLLQSPSSTRSVKSVAEATAF</sequence>
<feature type="transmembrane region" description="Helical" evidence="1">
    <location>
        <begin position="142"/>
        <end position="160"/>
    </location>
</feature>
<feature type="transmembrane region" description="Helical" evidence="1">
    <location>
        <begin position="317"/>
        <end position="334"/>
    </location>
</feature>
<dbReference type="GO" id="GO:0016747">
    <property type="term" value="F:acyltransferase activity, transferring groups other than amino-acyl groups"/>
    <property type="evidence" value="ECO:0007669"/>
    <property type="project" value="InterPro"/>
</dbReference>
<dbReference type="OrthoDB" id="9796461at2"/>
<feature type="transmembrane region" description="Helical" evidence="1">
    <location>
        <begin position="39"/>
        <end position="57"/>
    </location>
</feature>
<reference evidence="3 4" key="1">
    <citation type="submission" date="2018-06" db="EMBL/GenBank/DDBJ databases">
        <title>Spirosoma sp. HMF3257 Genome sequencing and assembly.</title>
        <authorList>
            <person name="Kang H."/>
            <person name="Cha I."/>
            <person name="Kim H."/>
            <person name="Kang J."/>
            <person name="Joh K."/>
        </authorList>
    </citation>
    <scope>NUCLEOTIDE SEQUENCE [LARGE SCALE GENOMIC DNA]</scope>
    <source>
        <strain evidence="3 4">HMF3257</strain>
    </source>
</reference>
<keyword evidence="3" id="KW-0012">Acyltransferase</keyword>
<feature type="transmembrane region" description="Helical" evidence="1">
    <location>
        <begin position="12"/>
        <end position="33"/>
    </location>
</feature>
<dbReference type="InterPro" id="IPR050879">
    <property type="entry name" value="Acyltransferase_3"/>
</dbReference>
<dbReference type="GO" id="GO:0000271">
    <property type="term" value="P:polysaccharide biosynthetic process"/>
    <property type="evidence" value="ECO:0007669"/>
    <property type="project" value="TreeGrafter"/>
</dbReference>
<keyword evidence="1" id="KW-0812">Transmembrane</keyword>
<feature type="domain" description="Acyltransferase 3" evidence="2">
    <location>
        <begin position="5"/>
        <end position="332"/>
    </location>
</feature>
<feature type="transmembrane region" description="Helical" evidence="1">
    <location>
        <begin position="248"/>
        <end position="264"/>
    </location>
</feature>
<keyword evidence="1" id="KW-1133">Transmembrane helix</keyword>
<keyword evidence="4" id="KW-1185">Reference proteome</keyword>
<feature type="transmembrane region" description="Helical" evidence="1">
    <location>
        <begin position="187"/>
        <end position="209"/>
    </location>
</feature>
<evidence type="ECO:0000313" key="4">
    <source>
        <dbReference type="Proteomes" id="UP000249016"/>
    </source>
</evidence>
<feature type="transmembrane region" description="Helical" evidence="1">
    <location>
        <begin position="285"/>
        <end position="305"/>
    </location>
</feature>
<evidence type="ECO:0000313" key="3">
    <source>
        <dbReference type="EMBL" id="RAI74063.1"/>
    </source>
</evidence>
<dbReference type="RefSeq" id="WP_111340935.1">
    <property type="nucleotide sequence ID" value="NZ_QLII01000001.1"/>
</dbReference>
<dbReference type="PANTHER" id="PTHR23028:SF131">
    <property type="entry name" value="BLR2367 PROTEIN"/>
    <property type="match status" value="1"/>
</dbReference>
<comment type="caution">
    <text evidence="3">The sequence shown here is derived from an EMBL/GenBank/DDBJ whole genome shotgun (WGS) entry which is preliminary data.</text>
</comment>
<keyword evidence="3" id="KW-0808">Transferase</keyword>
<accession>A0A327NGZ0</accession>
<organism evidence="3 4">
    <name type="scientific">Spirosoma telluris</name>
    <dbReference type="NCBI Taxonomy" id="2183553"/>
    <lineage>
        <taxon>Bacteria</taxon>
        <taxon>Pseudomonadati</taxon>
        <taxon>Bacteroidota</taxon>
        <taxon>Cytophagia</taxon>
        <taxon>Cytophagales</taxon>
        <taxon>Cytophagaceae</taxon>
        <taxon>Spirosoma</taxon>
    </lineage>
</organism>
<gene>
    <name evidence="3" type="ORF">HMF3257_06305</name>
</gene>
<keyword evidence="1" id="KW-0472">Membrane</keyword>
<dbReference type="GO" id="GO:0016020">
    <property type="term" value="C:membrane"/>
    <property type="evidence" value="ECO:0007669"/>
    <property type="project" value="TreeGrafter"/>
</dbReference>
<dbReference type="Pfam" id="PF01757">
    <property type="entry name" value="Acyl_transf_3"/>
    <property type="match status" value="1"/>
</dbReference>
<proteinExistence type="predicted"/>
<feature type="transmembrane region" description="Helical" evidence="1">
    <location>
        <begin position="165"/>
        <end position="181"/>
    </location>
</feature>
<dbReference type="EMBL" id="QLII01000001">
    <property type="protein sequence ID" value="RAI74063.1"/>
    <property type="molecule type" value="Genomic_DNA"/>
</dbReference>
<protein>
    <submittedName>
        <fullName evidence="3">Acyltransferase</fullName>
    </submittedName>
</protein>
<dbReference type="Proteomes" id="UP000249016">
    <property type="component" value="Unassembled WGS sequence"/>
</dbReference>
<dbReference type="AlphaFoldDB" id="A0A327NGZ0"/>
<feature type="transmembrane region" description="Helical" evidence="1">
    <location>
        <begin position="221"/>
        <end position="242"/>
    </location>
</feature>
<evidence type="ECO:0000256" key="1">
    <source>
        <dbReference type="SAM" id="Phobius"/>
    </source>
</evidence>